<evidence type="ECO:0000313" key="2">
    <source>
        <dbReference type="EMBL" id="KAK3272249.1"/>
    </source>
</evidence>
<proteinExistence type="predicted"/>
<dbReference type="AlphaFoldDB" id="A0AAE0G616"/>
<keyword evidence="3" id="KW-1185">Reference proteome</keyword>
<gene>
    <name evidence="2" type="ORF">CYMTET_19442</name>
</gene>
<evidence type="ECO:0000256" key="1">
    <source>
        <dbReference type="SAM" id="Phobius"/>
    </source>
</evidence>
<dbReference type="Proteomes" id="UP001190700">
    <property type="component" value="Unassembled WGS sequence"/>
</dbReference>
<keyword evidence="1" id="KW-0812">Transmembrane</keyword>
<sequence>MATTPYQLIAPARLRAHPAKASKRQLTFDQLVATPTTSSASQSPQEKKFDLEAGAVLDDQPRLEALVKGLQSKWCGRAGKSGIWVLVVVGVVAVPSPMLVAVAVILLLLLLLLVAVVAVLLLTQVVVGVAALLLLMLVSVVAALSRITVITTGGMH</sequence>
<keyword evidence="1" id="KW-1133">Transmembrane helix</keyword>
<organism evidence="2 3">
    <name type="scientific">Cymbomonas tetramitiformis</name>
    <dbReference type="NCBI Taxonomy" id="36881"/>
    <lineage>
        <taxon>Eukaryota</taxon>
        <taxon>Viridiplantae</taxon>
        <taxon>Chlorophyta</taxon>
        <taxon>Pyramimonadophyceae</taxon>
        <taxon>Pyramimonadales</taxon>
        <taxon>Pyramimonadaceae</taxon>
        <taxon>Cymbomonas</taxon>
    </lineage>
</organism>
<dbReference type="EMBL" id="LGRX02009074">
    <property type="protein sequence ID" value="KAK3272249.1"/>
    <property type="molecule type" value="Genomic_DNA"/>
</dbReference>
<protein>
    <submittedName>
        <fullName evidence="2">Uncharacterized protein</fullName>
    </submittedName>
</protein>
<evidence type="ECO:0000313" key="3">
    <source>
        <dbReference type="Proteomes" id="UP001190700"/>
    </source>
</evidence>
<name>A0AAE0G616_9CHLO</name>
<comment type="caution">
    <text evidence="2">The sequence shown here is derived from an EMBL/GenBank/DDBJ whole genome shotgun (WGS) entry which is preliminary data.</text>
</comment>
<feature type="transmembrane region" description="Helical" evidence="1">
    <location>
        <begin position="83"/>
        <end position="116"/>
    </location>
</feature>
<keyword evidence="1" id="KW-0472">Membrane</keyword>
<accession>A0AAE0G616</accession>
<reference evidence="2 3" key="1">
    <citation type="journal article" date="2015" name="Genome Biol. Evol.">
        <title>Comparative Genomics of a Bacterivorous Green Alga Reveals Evolutionary Causalities and Consequences of Phago-Mixotrophic Mode of Nutrition.</title>
        <authorList>
            <person name="Burns J.A."/>
            <person name="Paasch A."/>
            <person name="Narechania A."/>
            <person name="Kim E."/>
        </authorList>
    </citation>
    <scope>NUCLEOTIDE SEQUENCE [LARGE SCALE GENOMIC DNA]</scope>
    <source>
        <strain evidence="2 3">PLY_AMNH</strain>
    </source>
</reference>
<feature type="transmembrane region" description="Helical" evidence="1">
    <location>
        <begin position="122"/>
        <end position="145"/>
    </location>
</feature>